<gene>
    <name evidence="1" type="ORF">IAA22_01060</name>
</gene>
<reference evidence="1" key="1">
    <citation type="journal article" date="2021" name="PeerJ">
        <title>Extensive microbial diversity within the chicken gut microbiome revealed by metagenomics and culture.</title>
        <authorList>
            <person name="Gilroy R."/>
            <person name="Ravi A."/>
            <person name="Getino M."/>
            <person name="Pursley I."/>
            <person name="Horton D.L."/>
            <person name="Alikhan N.F."/>
            <person name="Baker D."/>
            <person name="Gharbi K."/>
            <person name="Hall N."/>
            <person name="Watson M."/>
            <person name="Adriaenssens E.M."/>
            <person name="Foster-Nyarko E."/>
            <person name="Jarju S."/>
            <person name="Secka A."/>
            <person name="Antonio M."/>
            <person name="Oren A."/>
            <person name="Chaudhuri R.R."/>
            <person name="La Ragione R."/>
            <person name="Hildebrand F."/>
            <person name="Pallen M.J."/>
        </authorList>
    </citation>
    <scope>NUCLEOTIDE SEQUENCE</scope>
    <source>
        <strain evidence="1">ChiHecolR3B27-1887</strain>
    </source>
</reference>
<name>A0A9D2DJ02_9ACTN</name>
<organism evidence="1 2">
    <name type="scientific">Candidatus Olsenella stercoravium</name>
    <dbReference type="NCBI Taxonomy" id="2838713"/>
    <lineage>
        <taxon>Bacteria</taxon>
        <taxon>Bacillati</taxon>
        <taxon>Actinomycetota</taxon>
        <taxon>Coriobacteriia</taxon>
        <taxon>Coriobacteriales</taxon>
        <taxon>Atopobiaceae</taxon>
        <taxon>Olsenella</taxon>
    </lineage>
</organism>
<comment type="caution">
    <text evidence="1">The sequence shown here is derived from an EMBL/GenBank/DDBJ whole genome shotgun (WGS) entry which is preliminary data.</text>
</comment>
<evidence type="ECO:0000313" key="1">
    <source>
        <dbReference type="EMBL" id="HIZ17695.1"/>
    </source>
</evidence>
<reference evidence="1" key="2">
    <citation type="submission" date="2021-04" db="EMBL/GenBank/DDBJ databases">
        <authorList>
            <person name="Gilroy R."/>
        </authorList>
    </citation>
    <scope>NUCLEOTIDE SEQUENCE</scope>
    <source>
        <strain evidence="1">ChiHecolR3B27-1887</strain>
    </source>
</reference>
<evidence type="ECO:0000313" key="2">
    <source>
        <dbReference type="Proteomes" id="UP000824029"/>
    </source>
</evidence>
<dbReference type="AlphaFoldDB" id="A0A9D2DJ02"/>
<dbReference type="EMBL" id="DXBZ01000028">
    <property type="protein sequence ID" value="HIZ17695.1"/>
    <property type="molecule type" value="Genomic_DNA"/>
</dbReference>
<protein>
    <submittedName>
        <fullName evidence="1">Uncharacterized protein</fullName>
    </submittedName>
</protein>
<accession>A0A9D2DJ02</accession>
<dbReference type="Proteomes" id="UP000824029">
    <property type="component" value="Unassembled WGS sequence"/>
</dbReference>
<proteinExistence type="predicted"/>
<sequence>MSTELDIAKRLYRGKTVAASGSRGAAVAGGVVGTPVGDTQMRYGYATADSSGGWVTVRLDTAASAISCVCDSPIKSGQRVAVFTTSAGQLKAQPIGQNIVDEAVGEAGKDSLNGVDIQWAASDSGTAAPTDGWSSDYPEGASYVWQRTVKTYGDGRTEESTPVLVDWPRESNAREVVYAHSTTSPTAAAKNATIDSGALEMTEGAVVSVTFTYANTASNPTLNVGGKGSKPIRTNGTPYAYWAAGATVLFVYDGTYWQVASTPVYASTVTVGNPAGMHTYIDQGGVEIRDGTVPVAIYGPTETHLGLGSSAVRVMLLNDTFQMAAESSSFGGSNLIISPRDQSVDQTGDYVSVNSILILRDAQTYMAMQGGSIVFQALNDFKVGCPDGNVGIYGDGIWMGTTGSIIKPGGMMGGNSVIQSLPSSNVTFDANSYYDCFTGETQTGGVSAVFYRSGDYMYIWLPRAAAGSDSLATPVLVSGMAYAGNVSGTNFAASLEISKYSGGGDLMSEGTLSMGIVSGGSGSPFCSLVCPSALVMLGRSTSGPTVYRMRMMGRTSSGVGVLQSWYMAAHLM</sequence>